<evidence type="ECO:0000313" key="1">
    <source>
        <dbReference type="EMBL" id="GAA1167123.1"/>
    </source>
</evidence>
<comment type="caution">
    <text evidence="1">The sequence shown here is derived from an EMBL/GenBank/DDBJ whole genome shotgun (WGS) entry which is preliminary data.</text>
</comment>
<dbReference type="Proteomes" id="UP001501371">
    <property type="component" value="Unassembled WGS sequence"/>
</dbReference>
<protein>
    <submittedName>
        <fullName evidence="1">Uncharacterized protein</fullName>
    </submittedName>
</protein>
<reference evidence="1 2" key="1">
    <citation type="journal article" date="2019" name="Int. J. Syst. Evol. Microbiol.">
        <title>The Global Catalogue of Microorganisms (GCM) 10K type strain sequencing project: providing services to taxonomists for standard genome sequencing and annotation.</title>
        <authorList>
            <consortium name="The Broad Institute Genomics Platform"/>
            <consortium name="The Broad Institute Genome Sequencing Center for Infectious Disease"/>
            <person name="Wu L."/>
            <person name="Ma J."/>
        </authorList>
    </citation>
    <scope>NUCLEOTIDE SEQUENCE [LARGE SCALE GENOMIC DNA]</scope>
    <source>
        <strain evidence="1 2">JCM 12696</strain>
    </source>
</reference>
<accession>A0ABN1UW43</accession>
<sequence length="73" mass="7983">MPGGLRLVILGRAGYEKSVLAIKFALDLLVAPAALARVPVIFGIGSWDSTTTTLRDFLVDRLLRDHPHLARCQ</sequence>
<evidence type="ECO:0000313" key="2">
    <source>
        <dbReference type="Proteomes" id="UP001501371"/>
    </source>
</evidence>
<gene>
    <name evidence="1" type="ORF">GCM10009654_25110</name>
</gene>
<organism evidence="1 2">
    <name type="scientific">Streptomyces hebeiensis</name>
    <dbReference type="NCBI Taxonomy" id="229486"/>
    <lineage>
        <taxon>Bacteria</taxon>
        <taxon>Bacillati</taxon>
        <taxon>Actinomycetota</taxon>
        <taxon>Actinomycetes</taxon>
        <taxon>Kitasatosporales</taxon>
        <taxon>Streptomycetaceae</taxon>
        <taxon>Streptomyces</taxon>
    </lineage>
</organism>
<dbReference type="EMBL" id="BAAAKV010000019">
    <property type="protein sequence ID" value="GAA1167123.1"/>
    <property type="molecule type" value="Genomic_DNA"/>
</dbReference>
<proteinExistence type="predicted"/>
<keyword evidence="2" id="KW-1185">Reference proteome</keyword>
<name>A0ABN1UW43_9ACTN</name>
<dbReference type="RefSeq" id="WP_344274579.1">
    <property type="nucleotide sequence ID" value="NZ_BAAAKV010000019.1"/>
</dbReference>